<proteinExistence type="predicted"/>
<dbReference type="VEuPathDB" id="CryptoDB:Vbra_9559"/>
<sequence length="443" mass="48815">MSDSLPLVAPRPRLTAIASQPVGTEILGFAIEAIKESGPLRLINRHDFHRHLVNAAFFQRWIDERHPAALRAFIVFDVRREANVLFVAMCLVRDGGRWDDWPDYLSVLSGAREVTLPIRVTDADVELLRASVPRLVHGLKTGDPDDLKNHQHEWLQPRFGPNVRRIIIAQEGEEMGIRQAGVGRPPRFVDYGSEDGGTLLFWSYTAATCNRYGTDVLLRDFTCRQSIRIGLSFSFRSPLPPPPNGVCLTVLRFLANQARPLTPTYAAQLERPPVPDCTEAFDPWVWVLPEGDDGPPCVVSLLRGFQRDPVAGATLDIVMTSLISPQQWPNSPVDHPGDLEGGDRDLPFVTPTSVVAHVGAGPDGVECIAWSDGAGASVAPVLSFIHDQLNTSGRRLVHQGVIDLLTFVSGLRGSFPNEDNVAVEKCFLLHRPEAIHWAGRAEG</sequence>
<accession>A0A0G4FZS3</accession>
<dbReference type="Proteomes" id="UP000041254">
    <property type="component" value="Unassembled WGS sequence"/>
</dbReference>
<dbReference type="EMBL" id="CDMY01000532">
    <property type="protein sequence ID" value="CEM21039.1"/>
    <property type="molecule type" value="Genomic_DNA"/>
</dbReference>
<gene>
    <name evidence="1" type="ORF">Vbra_9559</name>
</gene>
<keyword evidence="2" id="KW-1185">Reference proteome</keyword>
<protein>
    <submittedName>
        <fullName evidence="1">Uncharacterized protein</fullName>
    </submittedName>
</protein>
<dbReference type="PhylomeDB" id="A0A0G4FZS3"/>
<name>A0A0G4FZS3_VITBC</name>
<evidence type="ECO:0000313" key="2">
    <source>
        <dbReference type="Proteomes" id="UP000041254"/>
    </source>
</evidence>
<organism evidence="1 2">
    <name type="scientific">Vitrella brassicaformis (strain CCMP3155)</name>
    <dbReference type="NCBI Taxonomy" id="1169540"/>
    <lineage>
        <taxon>Eukaryota</taxon>
        <taxon>Sar</taxon>
        <taxon>Alveolata</taxon>
        <taxon>Colpodellida</taxon>
        <taxon>Vitrellaceae</taxon>
        <taxon>Vitrella</taxon>
    </lineage>
</organism>
<dbReference type="AlphaFoldDB" id="A0A0G4FZS3"/>
<evidence type="ECO:0000313" key="1">
    <source>
        <dbReference type="EMBL" id="CEM21039.1"/>
    </source>
</evidence>
<dbReference type="InParanoid" id="A0A0G4FZS3"/>
<reference evidence="1 2" key="1">
    <citation type="submission" date="2014-11" db="EMBL/GenBank/DDBJ databases">
        <authorList>
            <person name="Zhu J."/>
            <person name="Qi W."/>
            <person name="Song R."/>
        </authorList>
    </citation>
    <scope>NUCLEOTIDE SEQUENCE [LARGE SCALE GENOMIC DNA]</scope>
</reference>